<proteinExistence type="predicted"/>
<dbReference type="GO" id="GO:0005634">
    <property type="term" value="C:nucleus"/>
    <property type="evidence" value="ECO:0007669"/>
    <property type="project" value="TreeGrafter"/>
</dbReference>
<evidence type="ECO:0000256" key="2">
    <source>
        <dbReference type="SAM" id="MobiDB-lite"/>
    </source>
</evidence>
<accession>A0A167BWG6</accession>
<dbReference type="KEGG" id="slb:AWJ20_3709"/>
<dbReference type="PANTHER" id="PTHR39597:SF1">
    <property type="entry name" value="UBA DOMAIN-CONTAINING PROTEIN RUP1"/>
    <property type="match status" value="1"/>
</dbReference>
<dbReference type="InterPro" id="IPR055335">
    <property type="entry name" value="Ucp6/RUP1"/>
</dbReference>
<feature type="coiled-coil region" evidence="1">
    <location>
        <begin position="584"/>
        <end position="614"/>
    </location>
</feature>
<name>A0A167BWG6_9ASCO</name>
<feature type="compositionally biased region" description="Basic and acidic residues" evidence="2">
    <location>
        <begin position="15"/>
        <end position="24"/>
    </location>
</feature>
<dbReference type="PANTHER" id="PTHR39597">
    <property type="entry name" value="UBA DOMAIN-CONTAINING PROTEIN RUP1"/>
    <property type="match status" value="1"/>
</dbReference>
<gene>
    <name evidence="3" type="ORF">AWJ20_3709</name>
</gene>
<reference evidence="3 4" key="1">
    <citation type="submission" date="2016-02" db="EMBL/GenBank/DDBJ databases">
        <title>Complete genome sequence and transcriptome regulation of the pentose utilising yeast Sugiyamaella lignohabitans.</title>
        <authorList>
            <person name="Bellasio M."/>
            <person name="Peymann A."/>
            <person name="Valli M."/>
            <person name="Sipitzky M."/>
            <person name="Graf A."/>
            <person name="Sauer M."/>
            <person name="Marx H."/>
            <person name="Mattanovich D."/>
        </authorList>
    </citation>
    <scope>NUCLEOTIDE SEQUENCE [LARGE SCALE GENOMIC DNA]</scope>
    <source>
        <strain evidence="3 4">CBS 10342</strain>
    </source>
</reference>
<dbReference type="EMBL" id="CP014500">
    <property type="protein sequence ID" value="ANB10915.1"/>
    <property type="molecule type" value="Genomic_DNA"/>
</dbReference>
<sequence>MNTDKTGGSTVYGPDHPDSQHYEDSDSAMATAIQQSIDSSNNNFKAVEGNYYQKYGEQESGELQKFGPATRESYDSKQWGIVPYSEASSSTSTVAAGLQQAQGSTTPIIYEFRNGIPIVLPADDAIYIAPLMMIIHSIPLGRKALLNGGVDLVPDYGFDPLWWLGEKLIDLQDGPIHNRERLMIEIQRYTAFLDGESRRPCALIAGVISEAGPRASKLILKSNSQDEKPIGRFLQDLVKFWGPDSEFANVFQSTAMQERPSSFEEEDGEVIQKFTNLVTDVTVALQQSIYDFIDDLMSADGGAPTTFIKDISDIVNITIKRDDGNSGTGIEIPAIWYPDRYSEEYFECVNLLHRRRTEFRKQLTDLNARRLEISSTKGKDISKLLNISYDYIKEISEKASDEDKENFSLVEKELADVKNLYKHRKESIVEQVTQTQQIMLREANLFKGLLSDEDKKYLAEIYPAAQSLPAMRPYRLRGLIISPTEFCFLRSQPADDDVDLVDLGNDGDSEKSFRDPTWTKIVWGDLSENGSSELYVGQITQQDAINWAKQGSSGYKWQEVVAFYANDYATNVEAHKVALSEGLRKFIQADKQCLEDQVANVKEDEEIKVEHEEKSR</sequence>
<keyword evidence="4" id="KW-1185">Reference proteome</keyword>
<dbReference type="GO" id="GO:0016579">
    <property type="term" value="P:protein deubiquitination"/>
    <property type="evidence" value="ECO:0007669"/>
    <property type="project" value="TreeGrafter"/>
</dbReference>
<dbReference type="RefSeq" id="XP_018733392.1">
    <property type="nucleotide sequence ID" value="XM_018880731.1"/>
</dbReference>
<dbReference type="OrthoDB" id="4489171at2759"/>
<protein>
    <submittedName>
        <fullName evidence="3">Uncharacterized protein</fullName>
    </submittedName>
</protein>
<dbReference type="Proteomes" id="UP000189580">
    <property type="component" value="Chromosome c"/>
</dbReference>
<dbReference type="AlphaFoldDB" id="A0A167BWG6"/>
<evidence type="ECO:0000256" key="1">
    <source>
        <dbReference type="SAM" id="Coils"/>
    </source>
</evidence>
<feature type="region of interest" description="Disordered" evidence="2">
    <location>
        <begin position="1"/>
        <end position="28"/>
    </location>
</feature>
<organism evidence="3 4">
    <name type="scientific">Sugiyamaella lignohabitans</name>
    <dbReference type="NCBI Taxonomy" id="796027"/>
    <lineage>
        <taxon>Eukaryota</taxon>
        <taxon>Fungi</taxon>
        <taxon>Dikarya</taxon>
        <taxon>Ascomycota</taxon>
        <taxon>Saccharomycotina</taxon>
        <taxon>Dipodascomycetes</taxon>
        <taxon>Dipodascales</taxon>
        <taxon>Trichomonascaceae</taxon>
        <taxon>Sugiyamaella</taxon>
    </lineage>
</organism>
<dbReference type="GeneID" id="30035760"/>
<keyword evidence="1" id="KW-0175">Coiled coil</keyword>
<evidence type="ECO:0000313" key="3">
    <source>
        <dbReference type="EMBL" id="ANB10915.1"/>
    </source>
</evidence>
<evidence type="ECO:0000313" key="4">
    <source>
        <dbReference type="Proteomes" id="UP000189580"/>
    </source>
</evidence>
<dbReference type="GO" id="GO:0005829">
    <property type="term" value="C:cytosol"/>
    <property type="evidence" value="ECO:0007669"/>
    <property type="project" value="TreeGrafter"/>
</dbReference>